<reference evidence="5 6" key="1">
    <citation type="submission" date="2019-12" db="EMBL/GenBank/DDBJ databases">
        <title>Nocardia sp. nov. ET3-3 isolated from soil.</title>
        <authorList>
            <person name="Kanchanasin P."/>
            <person name="Tanasupawat S."/>
            <person name="Yuki M."/>
            <person name="Kudo T."/>
        </authorList>
    </citation>
    <scope>NUCLEOTIDE SEQUENCE [LARGE SCALE GENOMIC DNA]</scope>
    <source>
        <strain evidence="5 6">ET3-3</strain>
    </source>
</reference>
<dbReference type="InterPro" id="IPR010618">
    <property type="entry name" value="RPF"/>
</dbReference>
<gene>
    <name evidence="5" type="ORF">GPX89_10330</name>
</gene>
<dbReference type="InterPro" id="IPR023346">
    <property type="entry name" value="Lysozyme-like_dom_sf"/>
</dbReference>
<dbReference type="Pfam" id="PF06737">
    <property type="entry name" value="Transglycosylas"/>
    <property type="match status" value="1"/>
</dbReference>
<feature type="domain" description="Resuscitation-promoting factor core lysozyme-like" evidence="4">
    <location>
        <begin position="32"/>
        <end position="101"/>
    </location>
</feature>
<comment type="caution">
    <text evidence="5">The sequence shown here is derived from an EMBL/GenBank/DDBJ whole genome shotgun (WGS) entry which is preliminary data.</text>
</comment>
<organism evidence="5 6">
    <name type="scientific">Nocardia terrae</name>
    <dbReference type="NCBI Taxonomy" id="2675851"/>
    <lineage>
        <taxon>Bacteria</taxon>
        <taxon>Bacillati</taxon>
        <taxon>Actinomycetota</taxon>
        <taxon>Actinomycetes</taxon>
        <taxon>Mycobacteriales</taxon>
        <taxon>Nocardiaceae</taxon>
        <taxon>Nocardia</taxon>
    </lineage>
</organism>
<dbReference type="Gene3D" id="1.10.530.10">
    <property type="match status" value="1"/>
</dbReference>
<name>A0A7K1UTJ1_9NOCA</name>
<keyword evidence="2" id="KW-0378">Hydrolase</keyword>
<accession>A0A7K1UTJ1</accession>
<protein>
    <submittedName>
        <fullName evidence="5">Transglycosylase</fullName>
    </submittedName>
</protein>
<comment type="similarity">
    <text evidence="1">Belongs to the transglycosylase family. Rpf subfamily.</text>
</comment>
<keyword evidence="6" id="KW-1185">Reference proteome</keyword>
<sequence length="105" mass="10892">MADRRRCMVISLAAAALAGPVLGAPAHALPGHDWDSVAQCESGGDWSLDAGNGLYGGLQFTSSTWRANGGNGLPHLASREEQIRVAERVLRAQGPGAWPTCGALL</sequence>
<evidence type="ECO:0000259" key="4">
    <source>
        <dbReference type="Pfam" id="PF06737"/>
    </source>
</evidence>
<dbReference type="CDD" id="cd13925">
    <property type="entry name" value="RPF"/>
    <property type="match status" value="1"/>
</dbReference>
<dbReference type="GO" id="GO:0016787">
    <property type="term" value="F:hydrolase activity"/>
    <property type="evidence" value="ECO:0007669"/>
    <property type="project" value="UniProtKB-KW"/>
</dbReference>
<evidence type="ECO:0000313" key="6">
    <source>
        <dbReference type="Proteomes" id="UP000466794"/>
    </source>
</evidence>
<evidence type="ECO:0000256" key="3">
    <source>
        <dbReference type="SAM" id="SignalP"/>
    </source>
</evidence>
<evidence type="ECO:0000256" key="2">
    <source>
        <dbReference type="ARBA" id="ARBA00022801"/>
    </source>
</evidence>
<dbReference type="EMBL" id="WRPP01000002">
    <property type="protein sequence ID" value="MVU77635.1"/>
    <property type="molecule type" value="Genomic_DNA"/>
</dbReference>
<dbReference type="SUPFAM" id="SSF53955">
    <property type="entry name" value="Lysozyme-like"/>
    <property type="match status" value="1"/>
</dbReference>
<dbReference type="Proteomes" id="UP000466794">
    <property type="component" value="Unassembled WGS sequence"/>
</dbReference>
<feature type="signal peptide" evidence="3">
    <location>
        <begin position="1"/>
        <end position="23"/>
    </location>
</feature>
<feature type="chain" id="PRO_5038841243" evidence="3">
    <location>
        <begin position="24"/>
        <end position="105"/>
    </location>
</feature>
<keyword evidence="3" id="KW-0732">Signal</keyword>
<proteinExistence type="inferred from homology"/>
<dbReference type="AlphaFoldDB" id="A0A7K1UTJ1"/>
<evidence type="ECO:0000313" key="5">
    <source>
        <dbReference type="EMBL" id="MVU77635.1"/>
    </source>
</evidence>
<evidence type="ECO:0000256" key="1">
    <source>
        <dbReference type="ARBA" id="ARBA00010830"/>
    </source>
</evidence>